<protein>
    <submittedName>
        <fullName evidence="1">Uncharacterized protein</fullName>
    </submittedName>
</protein>
<evidence type="ECO:0000313" key="2">
    <source>
        <dbReference type="Proteomes" id="UP000790709"/>
    </source>
</evidence>
<comment type="caution">
    <text evidence="1">The sequence shown here is derived from an EMBL/GenBank/DDBJ whole genome shotgun (WGS) entry which is preliminary data.</text>
</comment>
<reference evidence="1" key="1">
    <citation type="journal article" date="2021" name="New Phytol.">
        <title>Evolutionary innovations through gain and loss of genes in the ectomycorrhizal Boletales.</title>
        <authorList>
            <person name="Wu G."/>
            <person name="Miyauchi S."/>
            <person name="Morin E."/>
            <person name="Kuo A."/>
            <person name="Drula E."/>
            <person name="Varga T."/>
            <person name="Kohler A."/>
            <person name="Feng B."/>
            <person name="Cao Y."/>
            <person name="Lipzen A."/>
            <person name="Daum C."/>
            <person name="Hundley H."/>
            <person name="Pangilinan J."/>
            <person name="Johnson J."/>
            <person name="Barry K."/>
            <person name="LaButti K."/>
            <person name="Ng V."/>
            <person name="Ahrendt S."/>
            <person name="Min B."/>
            <person name="Choi I.G."/>
            <person name="Park H."/>
            <person name="Plett J.M."/>
            <person name="Magnuson J."/>
            <person name="Spatafora J.W."/>
            <person name="Nagy L.G."/>
            <person name="Henrissat B."/>
            <person name="Grigoriev I.V."/>
            <person name="Yang Z.L."/>
            <person name="Xu J."/>
            <person name="Martin F.M."/>
        </authorList>
    </citation>
    <scope>NUCLEOTIDE SEQUENCE</scope>
    <source>
        <strain evidence="1">KUC20120723A-06</strain>
    </source>
</reference>
<proteinExistence type="predicted"/>
<sequence>MSTPQQLDFIRRRVLSRQPSFPHLIGALVFGADCDAPTPVRLPCDVESPTGVPVAQLLPHIYLIPSRLPANVEVMVDADDSHSDEVDVGFSLRPHNLSRRSRAFARVRHIRLSAVPLPIAAPEIRLLNDLTVFYVEQKYASSKFPRNRLLASKLLAHCGVSCPWWGGVMVVKHSSEQSSVAVDVTTHEYAFLSLVVVLALKENVLV</sequence>
<dbReference type="EMBL" id="MU267329">
    <property type="protein sequence ID" value="KAH7917040.1"/>
    <property type="molecule type" value="Genomic_DNA"/>
</dbReference>
<dbReference type="Proteomes" id="UP000790709">
    <property type="component" value="Unassembled WGS sequence"/>
</dbReference>
<name>A0ACB8AU76_9AGAM</name>
<evidence type="ECO:0000313" key="1">
    <source>
        <dbReference type="EMBL" id="KAH7917040.1"/>
    </source>
</evidence>
<accession>A0ACB8AU76</accession>
<gene>
    <name evidence="1" type="ORF">BV22DRAFT_1135756</name>
</gene>
<keyword evidence="2" id="KW-1185">Reference proteome</keyword>
<organism evidence="1 2">
    <name type="scientific">Leucogyrophana mollusca</name>
    <dbReference type="NCBI Taxonomy" id="85980"/>
    <lineage>
        <taxon>Eukaryota</taxon>
        <taxon>Fungi</taxon>
        <taxon>Dikarya</taxon>
        <taxon>Basidiomycota</taxon>
        <taxon>Agaricomycotina</taxon>
        <taxon>Agaricomycetes</taxon>
        <taxon>Agaricomycetidae</taxon>
        <taxon>Boletales</taxon>
        <taxon>Boletales incertae sedis</taxon>
        <taxon>Leucogyrophana</taxon>
    </lineage>
</organism>